<feature type="transmembrane region" description="Helical" evidence="8">
    <location>
        <begin position="304"/>
        <end position="328"/>
    </location>
</feature>
<dbReference type="PANTHER" id="PTHR43271">
    <property type="entry name" value="BLL2771 PROTEIN"/>
    <property type="match status" value="1"/>
</dbReference>
<dbReference type="EMBL" id="JBHTIW010000002">
    <property type="protein sequence ID" value="MFD0919260.1"/>
    <property type="molecule type" value="Genomic_DNA"/>
</dbReference>
<evidence type="ECO:0000259" key="9">
    <source>
        <dbReference type="PROSITE" id="PS50850"/>
    </source>
</evidence>
<dbReference type="Proteomes" id="UP001597018">
    <property type="component" value="Unassembled WGS sequence"/>
</dbReference>
<comment type="similarity">
    <text evidence="2">Belongs to the major facilitator superfamily.</text>
</comment>
<accession>A0ABW3FPP4</accession>
<dbReference type="InterPro" id="IPR005829">
    <property type="entry name" value="Sugar_transporter_CS"/>
</dbReference>
<keyword evidence="6 8" id="KW-1133">Transmembrane helix</keyword>
<dbReference type="CDD" id="cd17324">
    <property type="entry name" value="MFS_NepI_like"/>
    <property type="match status" value="1"/>
</dbReference>
<dbReference type="InterPro" id="IPR036259">
    <property type="entry name" value="MFS_trans_sf"/>
</dbReference>
<evidence type="ECO:0000256" key="5">
    <source>
        <dbReference type="ARBA" id="ARBA00022692"/>
    </source>
</evidence>
<comment type="caution">
    <text evidence="10">The sequence shown here is derived from an EMBL/GenBank/DDBJ whole genome shotgun (WGS) entry which is preliminary data.</text>
</comment>
<feature type="transmembrane region" description="Helical" evidence="8">
    <location>
        <begin position="107"/>
        <end position="125"/>
    </location>
</feature>
<keyword evidence="7 8" id="KW-0472">Membrane</keyword>
<evidence type="ECO:0000256" key="3">
    <source>
        <dbReference type="ARBA" id="ARBA00022448"/>
    </source>
</evidence>
<feature type="transmembrane region" description="Helical" evidence="8">
    <location>
        <begin position="81"/>
        <end position="101"/>
    </location>
</feature>
<feature type="transmembrane region" description="Helical" evidence="8">
    <location>
        <begin position="366"/>
        <end position="386"/>
    </location>
</feature>
<keyword evidence="3" id="KW-0813">Transport</keyword>
<keyword evidence="11" id="KW-1185">Reference proteome</keyword>
<dbReference type="PROSITE" id="PS00216">
    <property type="entry name" value="SUGAR_TRANSPORT_1"/>
    <property type="match status" value="1"/>
</dbReference>
<feature type="domain" description="Major facilitator superfamily (MFS) profile" evidence="9">
    <location>
        <begin position="1"/>
        <end position="392"/>
    </location>
</feature>
<reference evidence="11" key="1">
    <citation type="journal article" date="2019" name="Int. J. Syst. Evol. Microbiol.">
        <title>The Global Catalogue of Microorganisms (GCM) 10K type strain sequencing project: providing services to taxonomists for standard genome sequencing and annotation.</title>
        <authorList>
            <consortium name="The Broad Institute Genomics Platform"/>
            <consortium name="The Broad Institute Genome Sequencing Center for Infectious Disease"/>
            <person name="Wu L."/>
            <person name="Ma J."/>
        </authorList>
    </citation>
    <scope>NUCLEOTIDE SEQUENCE [LARGE SCALE GENOMIC DNA]</scope>
    <source>
        <strain evidence="11">CCUG 56401</strain>
    </source>
</reference>
<dbReference type="SUPFAM" id="SSF103473">
    <property type="entry name" value="MFS general substrate transporter"/>
    <property type="match status" value="1"/>
</dbReference>
<keyword evidence="4" id="KW-1003">Cell membrane</keyword>
<feature type="transmembrane region" description="Helical" evidence="8">
    <location>
        <begin position="161"/>
        <end position="186"/>
    </location>
</feature>
<evidence type="ECO:0000256" key="7">
    <source>
        <dbReference type="ARBA" id="ARBA00023136"/>
    </source>
</evidence>
<sequence length="410" mass="41687">MNAVDSTRVRKIRIALLVGALALFALLYAPQPVLPQLAHTFQLSPGTAALLVSASTLGLAVAAIPLGTLSEAVGRRRTMVTSLLIAEVLGLLLPFVSSFPLMVGLRLVQGAAVAGLAAVAAAYLADETGGRQLGTTMGLYVAGTTIGGMSGRLLGGIVSDFAGWTGGVLAVALLAAVCTVLFVVLLPTERNHHRQALSWAPLLGGLRAALRDPVLYAPYLVAAMGMGSFVAVYNVLGFRLTAPPLLVSPALAALAFLAYAAGTVTSALAGRAADRWGRARVLLTGLVLAVLGLLVMLADDLVLIVLGLVVFTGGFFAAHSVASGWVGARASASARGQASALYQFAYYGGSSVGGVLGGTAYGAWGWSGMTVLLCCWLAVAAVGVWITRSHAGGAVVAPAQAREPQVASES</sequence>
<dbReference type="Gene3D" id="1.20.1250.20">
    <property type="entry name" value="MFS general substrate transporter like domains"/>
    <property type="match status" value="1"/>
</dbReference>
<protein>
    <submittedName>
        <fullName evidence="10">MFS transporter</fullName>
    </submittedName>
</protein>
<evidence type="ECO:0000313" key="10">
    <source>
        <dbReference type="EMBL" id="MFD0919260.1"/>
    </source>
</evidence>
<evidence type="ECO:0000313" key="11">
    <source>
        <dbReference type="Proteomes" id="UP001597018"/>
    </source>
</evidence>
<feature type="transmembrane region" description="Helical" evidence="8">
    <location>
        <begin position="12"/>
        <end position="29"/>
    </location>
</feature>
<feature type="transmembrane region" description="Helical" evidence="8">
    <location>
        <begin position="137"/>
        <end position="155"/>
    </location>
</feature>
<gene>
    <name evidence="10" type="ORF">ACFQ16_05850</name>
</gene>
<evidence type="ECO:0000256" key="4">
    <source>
        <dbReference type="ARBA" id="ARBA00022475"/>
    </source>
</evidence>
<evidence type="ECO:0000256" key="6">
    <source>
        <dbReference type="ARBA" id="ARBA00022989"/>
    </source>
</evidence>
<dbReference type="PROSITE" id="PS50850">
    <property type="entry name" value="MFS"/>
    <property type="match status" value="1"/>
</dbReference>
<evidence type="ECO:0000256" key="8">
    <source>
        <dbReference type="SAM" id="Phobius"/>
    </source>
</evidence>
<organism evidence="10 11">
    <name type="scientific">Saccharopolyspora rosea</name>
    <dbReference type="NCBI Taxonomy" id="524884"/>
    <lineage>
        <taxon>Bacteria</taxon>
        <taxon>Bacillati</taxon>
        <taxon>Actinomycetota</taxon>
        <taxon>Actinomycetes</taxon>
        <taxon>Pseudonocardiales</taxon>
        <taxon>Pseudonocardiaceae</taxon>
        <taxon>Saccharopolyspora</taxon>
    </lineage>
</organism>
<feature type="transmembrane region" description="Helical" evidence="8">
    <location>
        <begin position="340"/>
        <end position="360"/>
    </location>
</feature>
<dbReference type="InterPro" id="IPR011701">
    <property type="entry name" value="MFS"/>
</dbReference>
<name>A0ABW3FPP4_9PSEU</name>
<evidence type="ECO:0000256" key="2">
    <source>
        <dbReference type="ARBA" id="ARBA00008335"/>
    </source>
</evidence>
<proteinExistence type="inferred from homology"/>
<comment type="subcellular location">
    <subcellularLocation>
        <location evidence="1">Cell membrane</location>
        <topology evidence="1">Multi-pass membrane protein</topology>
    </subcellularLocation>
</comment>
<evidence type="ECO:0000256" key="1">
    <source>
        <dbReference type="ARBA" id="ARBA00004651"/>
    </source>
</evidence>
<keyword evidence="5 8" id="KW-0812">Transmembrane</keyword>
<dbReference type="Pfam" id="PF07690">
    <property type="entry name" value="MFS_1"/>
    <property type="match status" value="1"/>
</dbReference>
<feature type="transmembrane region" description="Helical" evidence="8">
    <location>
        <begin position="245"/>
        <end position="269"/>
    </location>
</feature>
<feature type="transmembrane region" description="Helical" evidence="8">
    <location>
        <begin position="281"/>
        <end position="298"/>
    </location>
</feature>
<dbReference type="RefSeq" id="WP_263251127.1">
    <property type="nucleotide sequence ID" value="NZ_BAABLT010000019.1"/>
</dbReference>
<feature type="transmembrane region" description="Helical" evidence="8">
    <location>
        <begin position="49"/>
        <end position="69"/>
    </location>
</feature>
<dbReference type="PANTHER" id="PTHR43271:SF1">
    <property type="entry name" value="INNER MEMBRANE TRANSPORT PROTEIN YNFM"/>
    <property type="match status" value="1"/>
</dbReference>
<dbReference type="InterPro" id="IPR020846">
    <property type="entry name" value="MFS_dom"/>
</dbReference>
<feature type="transmembrane region" description="Helical" evidence="8">
    <location>
        <begin position="214"/>
        <end position="233"/>
    </location>
</feature>